<comment type="caution">
    <text evidence="1">The sequence shown here is derived from an EMBL/GenBank/DDBJ whole genome shotgun (WGS) entry which is preliminary data.</text>
</comment>
<evidence type="ECO:0000313" key="2">
    <source>
        <dbReference type="Proteomes" id="UP000015453"/>
    </source>
</evidence>
<proteinExistence type="predicted"/>
<gene>
    <name evidence="1" type="ORF">M569_12429</name>
</gene>
<dbReference type="EMBL" id="AUSU01006193">
    <property type="protein sequence ID" value="EPS62364.1"/>
    <property type="molecule type" value="Genomic_DNA"/>
</dbReference>
<dbReference type="OrthoDB" id="153872at2759"/>
<name>S8C6J5_9LAMI</name>
<reference evidence="1 2" key="1">
    <citation type="journal article" date="2013" name="BMC Genomics">
        <title>The miniature genome of a carnivorous plant Genlisea aurea contains a low number of genes and short non-coding sequences.</title>
        <authorList>
            <person name="Leushkin E.V."/>
            <person name="Sutormin R.A."/>
            <person name="Nabieva E.R."/>
            <person name="Penin A.A."/>
            <person name="Kondrashov A.S."/>
            <person name="Logacheva M.D."/>
        </authorList>
    </citation>
    <scope>NUCLEOTIDE SEQUENCE [LARGE SCALE GENOMIC DNA]</scope>
</reference>
<dbReference type="AlphaFoldDB" id="S8C6J5"/>
<sequence>MTVLTTFAFRQGDSGRLGDSDSSSFFQAEDGEVEGDALGQVPDSCHWAVPDVPSPPTASGLYWPKNPRSFSSSSAIFVPDISQFPMRNGGRNHPKRRRNI</sequence>
<accession>S8C6J5</accession>
<organism evidence="1 2">
    <name type="scientific">Genlisea aurea</name>
    <dbReference type="NCBI Taxonomy" id="192259"/>
    <lineage>
        <taxon>Eukaryota</taxon>
        <taxon>Viridiplantae</taxon>
        <taxon>Streptophyta</taxon>
        <taxon>Embryophyta</taxon>
        <taxon>Tracheophyta</taxon>
        <taxon>Spermatophyta</taxon>
        <taxon>Magnoliopsida</taxon>
        <taxon>eudicotyledons</taxon>
        <taxon>Gunneridae</taxon>
        <taxon>Pentapetalae</taxon>
        <taxon>asterids</taxon>
        <taxon>lamiids</taxon>
        <taxon>Lamiales</taxon>
        <taxon>Lentibulariaceae</taxon>
        <taxon>Genlisea</taxon>
    </lineage>
</organism>
<protein>
    <submittedName>
        <fullName evidence="1">Uncharacterized protein</fullName>
    </submittedName>
</protein>
<keyword evidence="2" id="KW-1185">Reference proteome</keyword>
<evidence type="ECO:0000313" key="1">
    <source>
        <dbReference type="EMBL" id="EPS62364.1"/>
    </source>
</evidence>
<dbReference type="Proteomes" id="UP000015453">
    <property type="component" value="Unassembled WGS sequence"/>
</dbReference>